<keyword evidence="10" id="KW-1185">Reference proteome</keyword>
<evidence type="ECO:0000256" key="6">
    <source>
        <dbReference type="SAM" id="SignalP"/>
    </source>
</evidence>
<evidence type="ECO:0000259" key="8">
    <source>
        <dbReference type="Pfam" id="PF07715"/>
    </source>
</evidence>
<comment type="subcellular location">
    <subcellularLocation>
        <location evidence="1 5">Cell outer membrane</location>
    </subcellularLocation>
</comment>
<evidence type="ECO:0000256" key="4">
    <source>
        <dbReference type="ARBA" id="ARBA00023237"/>
    </source>
</evidence>
<name>A0A6L6QBY6_9BURK</name>
<comment type="similarity">
    <text evidence="2 5">Belongs to the TonB-dependent receptor family.</text>
</comment>
<evidence type="ECO:0000256" key="1">
    <source>
        <dbReference type="ARBA" id="ARBA00004442"/>
    </source>
</evidence>
<dbReference type="Proteomes" id="UP000472320">
    <property type="component" value="Unassembled WGS sequence"/>
</dbReference>
<evidence type="ECO:0000259" key="7">
    <source>
        <dbReference type="Pfam" id="PF00593"/>
    </source>
</evidence>
<dbReference type="InterPro" id="IPR000531">
    <property type="entry name" value="Beta-barrel_TonB"/>
</dbReference>
<dbReference type="Gene3D" id="2.40.170.20">
    <property type="entry name" value="TonB-dependent receptor, beta-barrel domain"/>
    <property type="match status" value="1"/>
</dbReference>
<keyword evidence="3 5" id="KW-0472">Membrane</keyword>
<feature type="chain" id="PRO_5026803268" evidence="6">
    <location>
        <begin position="28"/>
        <end position="999"/>
    </location>
</feature>
<dbReference type="InterPro" id="IPR012910">
    <property type="entry name" value="Plug_dom"/>
</dbReference>
<dbReference type="Pfam" id="PF07715">
    <property type="entry name" value="Plug"/>
    <property type="match status" value="1"/>
</dbReference>
<dbReference type="OrthoDB" id="5476657at2"/>
<gene>
    <name evidence="9" type="ORF">GM658_01660</name>
</gene>
<protein>
    <submittedName>
        <fullName evidence="9">TonB-dependent receptor</fullName>
    </submittedName>
</protein>
<reference evidence="9 10" key="1">
    <citation type="submission" date="2019-11" db="EMBL/GenBank/DDBJ databases">
        <title>Type strains purchased from KCTC, JCM and DSMZ.</title>
        <authorList>
            <person name="Lu H."/>
        </authorList>
    </citation>
    <scope>NUCLEOTIDE SEQUENCE [LARGE SCALE GENOMIC DNA]</scope>
    <source>
        <strain evidence="9 10">JCM 31587</strain>
    </source>
</reference>
<dbReference type="PANTHER" id="PTHR40980">
    <property type="entry name" value="PLUG DOMAIN-CONTAINING PROTEIN"/>
    <property type="match status" value="1"/>
</dbReference>
<feature type="signal peptide" evidence="6">
    <location>
        <begin position="1"/>
        <end position="27"/>
    </location>
</feature>
<dbReference type="Gene3D" id="2.170.130.10">
    <property type="entry name" value="TonB-dependent receptor, plug domain"/>
    <property type="match status" value="1"/>
</dbReference>
<comment type="caution">
    <text evidence="9">The sequence shown here is derived from an EMBL/GenBank/DDBJ whole genome shotgun (WGS) entry which is preliminary data.</text>
</comment>
<sequence length="999" mass="110204">MQNQPRKTAIAVAAAQFALLAASAAMAQESAPQASVVVVTGQRAALQSAQNIKRNSDEIVDSIVAEDIGKLPDRSITEVLQRVVGVAIDRTMAKGDPEHYSVEGSGVTIRGLTYVRSELNGRDSFSANGGRSLNFEDVPPELMAGVDVYKNPSAEQIEGSIGGLVNLRTALPFDYKGAKVSLSADYTYNELGGKKKPGASILASNRWKTPIGEFGALVDLAYSESATRTDAFQVEPYYPRTDVVNGQTVWVPKGAQWRTLQFDRKREGYYGALQWQKDSTLKSHLTYFKSKYQMQWDENAIFSQASPYNIHVSPDATYGPNGNLLTGTMTDPADGGINFGGDTRTANRKSDTTDISWNITWRPAGRWTLKSDLQYIKAKTHSFDSTVATGIQMAKENVDLTGDVPRLNFDQADLAYLADPKNYYWAFTMEHMDRAKATGKSWKGDAIYDFEDHPFLKDIRFGVRLSDKDSVTMNSNPSYNWSAISQPWQLGWDINKLASLGDPRFSGNTELHTFDNFFNKNMQVPSLVFPSVSTATGYPDSYAALHKYHDILCAEAHNGDASGCGTWKPATFGTDPAGTNNQSEKTKAFYTQVRFGFDELKYPIDGNIGLRYVKTDLTAHGFTTFKPDYNIPSGNIVGGLPFAVIPAFQAEQDFENSYHNVLPSLNLRMKASDKLQFRFAYAGAMSRPDFDQLQAYTSLSQKIDVTNNGGQTTVNSVNQSGDAKGNPQLKPITSKQVDLTAEWYFSPVGSFTVGVFNKQLKDVILKQTFNYQIPDVSGNMQNFAVTGPVNGAKGRARGIELAYQQYFDKLPGWMSGIGVQANYTYIDSKQTLYTPVFSPYCGGSGQTDSLNTSMNGCDTNGQTFSNLPLPLLSKNAYNLALLYDKGPWSARLAYSWRSKNLQAVDVNGTNGGDATDSNPASPTFGQHVVHWALPTWADSFGQLDASLFYQINERTSIGFEGTNLTDAKYRQLMQQHTGLMGRAWFVSGPRYSVKMRYSF</sequence>
<dbReference type="GO" id="GO:0009279">
    <property type="term" value="C:cell outer membrane"/>
    <property type="evidence" value="ECO:0007669"/>
    <property type="project" value="UniProtKB-SubCell"/>
</dbReference>
<dbReference type="PANTHER" id="PTHR40980:SF3">
    <property type="entry name" value="TONB-DEPENDENT RECEPTOR-LIKE BETA-BARREL DOMAIN-CONTAINING PROTEIN"/>
    <property type="match status" value="1"/>
</dbReference>
<dbReference type="NCBIfam" id="TIGR01782">
    <property type="entry name" value="TonB-Xanth-Caul"/>
    <property type="match status" value="1"/>
</dbReference>
<keyword evidence="6" id="KW-0732">Signal</keyword>
<dbReference type="RefSeq" id="WP_155452441.1">
    <property type="nucleotide sequence ID" value="NZ_WNKX01000001.1"/>
</dbReference>
<accession>A0A6L6QBY6</accession>
<dbReference type="SUPFAM" id="SSF56935">
    <property type="entry name" value="Porins"/>
    <property type="match status" value="1"/>
</dbReference>
<proteinExistence type="inferred from homology"/>
<keyword evidence="4" id="KW-0998">Cell outer membrane</keyword>
<feature type="domain" description="TonB-dependent receptor plug" evidence="8">
    <location>
        <begin position="53"/>
        <end position="163"/>
    </location>
</feature>
<dbReference type="InterPro" id="IPR036942">
    <property type="entry name" value="Beta-barrel_TonB_sf"/>
</dbReference>
<evidence type="ECO:0000256" key="5">
    <source>
        <dbReference type="RuleBase" id="RU003357"/>
    </source>
</evidence>
<evidence type="ECO:0000313" key="10">
    <source>
        <dbReference type="Proteomes" id="UP000472320"/>
    </source>
</evidence>
<organism evidence="9 10">
    <name type="scientific">Massilia eburnea</name>
    <dbReference type="NCBI Taxonomy" id="1776165"/>
    <lineage>
        <taxon>Bacteria</taxon>
        <taxon>Pseudomonadati</taxon>
        <taxon>Pseudomonadota</taxon>
        <taxon>Betaproteobacteria</taxon>
        <taxon>Burkholderiales</taxon>
        <taxon>Oxalobacteraceae</taxon>
        <taxon>Telluria group</taxon>
        <taxon>Massilia</taxon>
    </lineage>
</organism>
<dbReference type="Pfam" id="PF00593">
    <property type="entry name" value="TonB_dep_Rec_b-barrel"/>
    <property type="match status" value="1"/>
</dbReference>
<evidence type="ECO:0000256" key="3">
    <source>
        <dbReference type="ARBA" id="ARBA00023136"/>
    </source>
</evidence>
<dbReference type="EMBL" id="WNKX01000001">
    <property type="protein sequence ID" value="MTW09296.1"/>
    <property type="molecule type" value="Genomic_DNA"/>
</dbReference>
<dbReference type="InterPro" id="IPR037066">
    <property type="entry name" value="Plug_dom_sf"/>
</dbReference>
<dbReference type="AlphaFoldDB" id="A0A6L6QBY6"/>
<feature type="domain" description="TonB-dependent receptor-like beta-barrel" evidence="7">
    <location>
        <begin position="434"/>
        <end position="964"/>
    </location>
</feature>
<evidence type="ECO:0000256" key="2">
    <source>
        <dbReference type="ARBA" id="ARBA00009810"/>
    </source>
</evidence>
<evidence type="ECO:0000313" key="9">
    <source>
        <dbReference type="EMBL" id="MTW09296.1"/>
    </source>
</evidence>
<dbReference type="InterPro" id="IPR010104">
    <property type="entry name" value="TonB_rcpt_bac"/>
</dbReference>
<keyword evidence="5" id="KW-0798">TonB box</keyword>
<keyword evidence="9" id="KW-0675">Receptor</keyword>